<feature type="compositionally biased region" description="Polar residues" evidence="1">
    <location>
        <begin position="135"/>
        <end position="148"/>
    </location>
</feature>
<proteinExistence type="predicted"/>
<dbReference type="AlphaFoldDB" id="A0A2G9U9X0"/>
<dbReference type="Proteomes" id="UP000230423">
    <property type="component" value="Unassembled WGS sequence"/>
</dbReference>
<evidence type="ECO:0000313" key="2">
    <source>
        <dbReference type="EMBL" id="PIO67057.1"/>
    </source>
</evidence>
<protein>
    <submittedName>
        <fullName evidence="2">Uncharacterized protein</fullName>
    </submittedName>
</protein>
<feature type="region of interest" description="Disordered" evidence="1">
    <location>
        <begin position="288"/>
        <end position="310"/>
    </location>
</feature>
<organism evidence="2 3">
    <name type="scientific">Teladorsagia circumcincta</name>
    <name type="common">Brown stomach worm</name>
    <name type="synonym">Ostertagia circumcincta</name>
    <dbReference type="NCBI Taxonomy" id="45464"/>
    <lineage>
        <taxon>Eukaryota</taxon>
        <taxon>Metazoa</taxon>
        <taxon>Ecdysozoa</taxon>
        <taxon>Nematoda</taxon>
        <taxon>Chromadorea</taxon>
        <taxon>Rhabditida</taxon>
        <taxon>Rhabditina</taxon>
        <taxon>Rhabditomorpha</taxon>
        <taxon>Strongyloidea</taxon>
        <taxon>Trichostrongylidae</taxon>
        <taxon>Teladorsagia</taxon>
    </lineage>
</organism>
<evidence type="ECO:0000313" key="3">
    <source>
        <dbReference type="Proteomes" id="UP000230423"/>
    </source>
</evidence>
<reference evidence="2 3" key="1">
    <citation type="submission" date="2015-09" db="EMBL/GenBank/DDBJ databases">
        <title>Draft genome of the parasitic nematode Teladorsagia circumcincta isolate WARC Sus (inbred).</title>
        <authorList>
            <person name="Mitreva M."/>
        </authorList>
    </citation>
    <scope>NUCLEOTIDE SEQUENCE [LARGE SCALE GENOMIC DNA]</scope>
    <source>
        <strain evidence="2 3">S</strain>
    </source>
</reference>
<gene>
    <name evidence="2" type="ORF">TELCIR_11207</name>
</gene>
<dbReference type="EMBL" id="KZ347844">
    <property type="protein sequence ID" value="PIO67057.1"/>
    <property type="molecule type" value="Genomic_DNA"/>
</dbReference>
<feature type="compositionally biased region" description="Basic and acidic residues" evidence="1">
    <location>
        <begin position="301"/>
        <end position="310"/>
    </location>
</feature>
<feature type="region of interest" description="Disordered" evidence="1">
    <location>
        <begin position="94"/>
        <end position="160"/>
    </location>
</feature>
<evidence type="ECO:0000256" key="1">
    <source>
        <dbReference type="SAM" id="MobiDB-lite"/>
    </source>
</evidence>
<accession>A0A2G9U9X0</accession>
<keyword evidence="3" id="KW-1185">Reference proteome</keyword>
<feature type="compositionally biased region" description="Polar residues" evidence="1">
    <location>
        <begin position="94"/>
        <end position="106"/>
    </location>
</feature>
<sequence length="310" mass="33284">MPLAAHRGGFRDLIRSGCFGRCTICDKHPTIFQSKGVYELPPGVLFRVSVDDNDFTEGFRALTSSSAQPGTSKRVPEPAIALPRVLANGNDSTLRALTSGSAQPGTSRGLPERAPALPRVSADGNDCTEDPTVTALASDNTQPTSSKEVAQDGNPAPRPRYYMGPPRLSGPIFHGVLEASRKGVHPVQNESEFIGDPAELPHVCTPLLNAKDRVQRIMYQSCRAIAMDPTLAGAKPSQLWKSVAELIDKSAADDDVLRNEMRKQFYKSGYKIKSKTIARAAARLRRAAVGNATNGQGGEAPKSKTEDTMS</sequence>
<name>A0A2G9U9X0_TELCI</name>